<organism evidence="1 2">
    <name type="scientific">Allofrancisella inopinata</name>
    <dbReference type="NCBI Taxonomy" id="1085647"/>
    <lineage>
        <taxon>Bacteria</taxon>
        <taxon>Pseudomonadati</taxon>
        <taxon>Pseudomonadota</taxon>
        <taxon>Gammaproteobacteria</taxon>
        <taxon>Thiotrichales</taxon>
        <taxon>Francisellaceae</taxon>
        <taxon>Allofrancisella</taxon>
    </lineage>
</organism>
<dbReference type="KEGG" id="aii:E4K63_01020"/>
<sequence>MKILPKAPVIRCVKCHVLMSVNLPVIGSHLYARDIPTNQVFCNCVTKNCGKLLIKYDYNFRILRIDYVKSHEITNSPHILKDTYGSGVEAKPTNKPNIINYVKDHETKNLSHIVNNPYSPAVVDKTLNNSNVYKISPKTLEMLKIVDEVIRKTKSLMLFGASNQKNHYHDNPYNCSTTSRAVWSYGNHKTYDINKRKTIDNNQLHPLRSAAWALKAQAGTCDNINAVAYCLCKDMLSSNVKISLIVSLSPIGHCLVVISALDNSFEDIAVDAWPIHARAILWKHHFSYPNIHTVKKTTTGILNCPHKKSRMEILAQRCRDIPAPNFQNTHLCRPSFDYSFPTKDGLHDMVYVA</sequence>
<dbReference type="AlphaFoldDB" id="A0AAE7CRC4"/>
<name>A0AAE7CRC4_9GAMM</name>
<gene>
    <name evidence="1" type="ORF">E4K63_01020</name>
</gene>
<evidence type="ECO:0000313" key="2">
    <source>
        <dbReference type="Proteomes" id="UP000502004"/>
    </source>
</evidence>
<proteinExistence type="predicted"/>
<accession>A0AAE7CRC4</accession>
<dbReference type="EMBL" id="CP038241">
    <property type="protein sequence ID" value="QIV95493.1"/>
    <property type="molecule type" value="Genomic_DNA"/>
</dbReference>
<keyword evidence="2" id="KW-1185">Reference proteome</keyword>
<reference evidence="1 2" key="1">
    <citation type="submission" date="2019-03" db="EMBL/GenBank/DDBJ databases">
        <title>Complete Genome Sequence of Allofrancisella inopinata Strain SYSU YG23 Isolated from Water-Cooling Systems in China.</title>
        <authorList>
            <person name="Ohrman C."/>
            <person name="Uneklint I."/>
            <person name="Sjodin A."/>
        </authorList>
    </citation>
    <scope>NUCLEOTIDE SEQUENCE [LARGE SCALE GENOMIC DNA]</scope>
    <source>
        <strain evidence="1 2">SYSU YG23</strain>
    </source>
</reference>
<evidence type="ECO:0000313" key="1">
    <source>
        <dbReference type="EMBL" id="QIV95493.1"/>
    </source>
</evidence>
<dbReference type="RefSeq" id="WP_133941450.1">
    <property type="nucleotide sequence ID" value="NZ_CP038241.1"/>
</dbReference>
<dbReference type="Proteomes" id="UP000502004">
    <property type="component" value="Chromosome"/>
</dbReference>
<protein>
    <submittedName>
        <fullName evidence="1">Uncharacterized protein</fullName>
    </submittedName>
</protein>